<dbReference type="GO" id="GO:0044781">
    <property type="term" value="P:bacterial-type flagellum organization"/>
    <property type="evidence" value="ECO:0007669"/>
    <property type="project" value="InterPro"/>
</dbReference>
<sequence>MRIDGPGGAGQIKRPRGGAKSDRSTNVFSFSQSERSETATGAAASGPIGGIDALLALQSVEEPGGRGPRLKHGHDMLDLLDDIKIALLAGDVPAAKLQSLVDTVGRRPDRYGDERIESVLDEIELRARVELAKLGREAA</sequence>
<dbReference type="Proteomes" id="UP001320898">
    <property type="component" value="Unassembled WGS sequence"/>
</dbReference>
<dbReference type="AlphaFoldDB" id="A0AAW5R0X2"/>
<dbReference type="RefSeq" id="WP_261616395.1">
    <property type="nucleotide sequence ID" value="NZ_JALIDZ010000005.1"/>
</dbReference>
<dbReference type="Pfam" id="PF10768">
    <property type="entry name" value="FliX"/>
    <property type="match status" value="1"/>
</dbReference>
<accession>A0AAW5R0X2</accession>
<feature type="compositionally biased region" description="Polar residues" evidence="1">
    <location>
        <begin position="24"/>
        <end position="33"/>
    </location>
</feature>
<organism evidence="2 3">
    <name type="scientific">Microbaculum marinisediminis</name>
    <dbReference type="NCBI Taxonomy" id="2931392"/>
    <lineage>
        <taxon>Bacteria</taxon>
        <taxon>Pseudomonadati</taxon>
        <taxon>Pseudomonadota</taxon>
        <taxon>Alphaproteobacteria</taxon>
        <taxon>Hyphomicrobiales</taxon>
        <taxon>Tepidamorphaceae</taxon>
        <taxon>Microbaculum</taxon>
    </lineage>
</organism>
<keyword evidence="2" id="KW-0969">Cilium</keyword>
<dbReference type="EMBL" id="JALIDZ010000005">
    <property type="protein sequence ID" value="MCT8972822.1"/>
    <property type="molecule type" value="Genomic_DNA"/>
</dbReference>
<protein>
    <submittedName>
        <fullName evidence="2">Flagellar assembly regulator FliX</fullName>
    </submittedName>
</protein>
<feature type="compositionally biased region" description="Gly residues" evidence="1">
    <location>
        <begin position="1"/>
        <end position="10"/>
    </location>
</feature>
<name>A0AAW5R0X2_9HYPH</name>
<keyword evidence="2" id="KW-0966">Cell projection</keyword>
<reference evidence="2 3" key="1">
    <citation type="submission" date="2022-04" db="EMBL/GenBank/DDBJ databases">
        <authorList>
            <person name="Ye Y.-Q."/>
            <person name="Du Z.-J."/>
        </authorList>
    </citation>
    <scope>NUCLEOTIDE SEQUENCE [LARGE SCALE GENOMIC DNA]</scope>
    <source>
        <strain evidence="2 3">A6E488</strain>
    </source>
</reference>
<evidence type="ECO:0000256" key="1">
    <source>
        <dbReference type="SAM" id="MobiDB-lite"/>
    </source>
</evidence>
<dbReference type="InterPro" id="IPR019704">
    <property type="entry name" value="Flagellar_assmbl_FliX_class2"/>
</dbReference>
<evidence type="ECO:0000313" key="3">
    <source>
        <dbReference type="Proteomes" id="UP001320898"/>
    </source>
</evidence>
<proteinExistence type="predicted"/>
<keyword evidence="2" id="KW-0282">Flagellum</keyword>
<keyword evidence="3" id="KW-1185">Reference proteome</keyword>
<feature type="region of interest" description="Disordered" evidence="1">
    <location>
        <begin position="1"/>
        <end position="47"/>
    </location>
</feature>
<comment type="caution">
    <text evidence="2">The sequence shown here is derived from an EMBL/GenBank/DDBJ whole genome shotgun (WGS) entry which is preliminary data.</text>
</comment>
<gene>
    <name evidence="2" type="ORF">MUB46_13225</name>
</gene>
<evidence type="ECO:0000313" key="2">
    <source>
        <dbReference type="EMBL" id="MCT8972822.1"/>
    </source>
</evidence>